<dbReference type="PANTHER" id="PTHR12110">
    <property type="entry name" value="HYDROXYPYRUVATE ISOMERASE"/>
    <property type="match status" value="1"/>
</dbReference>
<dbReference type="PANTHER" id="PTHR12110:SF41">
    <property type="entry name" value="INOSOSE DEHYDRATASE"/>
    <property type="match status" value="1"/>
</dbReference>
<dbReference type="Gene3D" id="3.20.20.150">
    <property type="entry name" value="Divalent-metal-dependent TIM barrel enzymes"/>
    <property type="match status" value="1"/>
</dbReference>
<proteinExistence type="predicted"/>
<evidence type="ECO:0000313" key="4">
    <source>
        <dbReference type="Proteomes" id="UP000708576"/>
    </source>
</evidence>
<dbReference type="InterPro" id="IPR036237">
    <property type="entry name" value="Xyl_isomerase-like_sf"/>
</dbReference>
<feature type="chain" id="PRO_5047527010" evidence="1">
    <location>
        <begin position="24"/>
        <end position="285"/>
    </location>
</feature>
<dbReference type="InterPro" id="IPR013022">
    <property type="entry name" value="Xyl_isomerase-like_TIM-brl"/>
</dbReference>
<gene>
    <name evidence="3" type="ORF">KEM10_08610</name>
</gene>
<evidence type="ECO:0000313" key="3">
    <source>
        <dbReference type="EMBL" id="MBS2098339.1"/>
    </source>
</evidence>
<dbReference type="InterPro" id="IPR050312">
    <property type="entry name" value="IolE/XylAMocC-like"/>
</dbReference>
<protein>
    <submittedName>
        <fullName evidence="3">Sugar phosphate isomerase/epimerase</fullName>
    </submittedName>
</protein>
<comment type="caution">
    <text evidence="3">The sequence shown here is derived from an EMBL/GenBank/DDBJ whole genome shotgun (WGS) entry which is preliminary data.</text>
</comment>
<dbReference type="Pfam" id="PF01261">
    <property type="entry name" value="AP_endonuc_2"/>
    <property type="match status" value="1"/>
</dbReference>
<dbReference type="RefSeq" id="WP_212215582.1">
    <property type="nucleotide sequence ID" value="NZ_JAGUCO010000004.1"/>
</dbReference>
<evidence type="ECO:0000259" key="2">
    <source>
        <dbReference type="Pfam" id="PF01261"/>
    </source>
</evidence>
<sequence length="285" mass="32308">MRSSILKVSIILFISSIIMSACSQVSKPKKDVGLQLWSVRDDMNKDAAATIQKVGEIGYTFIEAAGYDNGKFYGMSPAEFKALLDKNGLQFTASHAGHDLPDSSNWDETMAWWDECIDAHKAAGVEYIIQASMDEKGYGSLEDLKLYCDYFNAVGAKCKAKGLHFGYHNHDKEFEEVDGQIRYDFMLQNTDSDKVFFELDLYWIKVGGKSAVDYFEKYPGRFLFWHIKDKKELGASGTMDFASVFAKTDLAGMQKIVVEVENYNFEPLESVRLSYNYLNEADFVK</sequence>
<name>A0ABS5JTW0_9BACT</name>
<keyword evidence="3" id="KW-0413">Isomerase</keyword>
<keyword evidence="1" id="KW-0732">Signal</keyword>
<feature type="domain" description="Xylose isomerase-like TIM barrel" evidence="2">
    <location>
        <begin position="52"/>
        <end position="274"/>
    </location>
</feature>
<dbReference type="GO" id="GO:0016853">
    <property type="term" value="F:isomerase activity"/>
    <property type="evidence" value="ECO:0007669"/>
    <property type="project" value="UniProtKB-KW"/>
</dbReference>
<keyword evidence="4" id="KW-1185">Reference proteome</keyword>
<dbReference type="SUPFAM" id="SSF51658">
    <property type="entry name" value="Xylose isomerase-like"/>
    <property type="match status" value="1"/>
</dbReference>
<evidence type="ECO:0000256" key="1">
    <source>
        <dbReference type="SAM" id="SignalP"/>
    </source>
</evidence>
<organism evidence="3 4">
    <name type="scientific">Carboxylicivirga linearis</name>
    <dbReference type="NCBI Taxonomy" id="1628157"/>
    <lineage>
        <taxon>Bacteria</taxon>
        <taxon>Pseudomonadati</taxon>
        <taxon>Bacteroidota</taxon>
        <taxon>Bacteroidia</taxon>
        <taxon>Marinilabiliales</taxon>
        <taxon>Marinilabiliaceae</taxon>
        <taxon>Carboxylicivirga</taxon>
    </lineage>
</organism>
<feature type="signal peptide" evidence="1">
    <location>
        <begin position="1"/>
        <end position="23"/>
    </location>
</feature>
<reference evidence="3 4" key="1">
    <citation type="journal article" date="2015" name="Int. J. Syst. Evol. Microbiol.">
        <title>Carboxylicivirga linearis sp. nov., isolated from a sea cucumber culture pond.</title>
        <authorList>
            <person name="Wang F.Q."/>
            <person name="Zhou Y.X."/>
            <person name="Lin X.Z."/>
            <person name="Chen G.J."/>
            <person name="Du Z.J."/>
        </authorList>
    </citation>
    <scope>NUCLEOTIDE SEQUENCE [LARGE SCALE GENOMIC DNA]</scope>
    <source>
        <strain evidence="3 4">FB218</strain>
    </source>
</reference>
<dbReference type="Proteomes" id="UP000708576">
    <property type="component" value="Unassembled WGS sequence"/>
</dbReference>
<dbReference type="EMBL" id="JAGUCO010000004">
    <property type="protein sequence ID" value="MBS2098339.1"/>
    <property type="molecule type" value="Genomic_DNA"/>
</dbReference>
<dbReference type="PROSITE" id="PS51257">
    <property type="entry name" value="PROKAR_LIPOPROTEIN"/>
    <property type="match status" value="1"/>
</dbReference>
<accession>A0ABS5JTW0</accession>